<dbReference type="CDD" id="cd06581">
    <property type="entry name" value="TM_PBP1_LivM_like"/>
    <property type="match status" value="1"/>
</dbReference>
<keyword evidence="8" id="KW-1185">Reference proteome</keyword>
<organism evidence="7 8">
    <name type="scientific">Cupriavidus phytorum</name>
    <dbReference type="NCBI Taxonomy" id="3024399"/>
    <lineage>
        <taxon>Bacteria</taxon>
        <taxon>Pseudomonadati</taxon>
        <taxon>Pseudomonadota</taxon>
        <taxon>Betaproteobacteria</taxon>
        <taxon>Burkholderiales</taxon>
        <taxon>Burkholderiaceae</taxon>
        <taxon>Cupriavidus</taxon>
    </lineage>
</organism>
<feature type="transmembrane region" description="Helical" evidence="6">
    <location>
        <begin position="111"/>
        <end position="129"/>
    </location>
</feature>
<comment type="subcellular location">
    <subcellularLocation>
        <location evidence="1">Cell membrane</location>
        <topology evidence="1">Multi-pass membrane protein</topology>
    </subcellularLocation>
</comment>
<keyword evidence="4 6" id="KW-1133">Transmembrane helix</keyword>
<feature type="transmembrane region" description="Helical" evidence="6">
    <location>
        <begin position="7"/>
        <end position="27"/>
    </location>
</feature>
<evidence type="ECO:0000313" key="8">
    <source>
        <dbReference type="Proteomes" id="UP000249638"/>
    </source>
</evidence>
<feature type="transmembrane region" description="Helical" evidence="6">
    <location>
        <begin position="210"/>
        <end position="232"/>
    </location>
</feature>
<feature type="transmembrane region" description="Helical" evidence="6">
    <location>
        <begin position="160"/>
        <end position="179"/>
    </location>
</feature>
<evidence type="ECO:0000256" key="4">
    <source>
        <dbReference type="ARBA" id="ARBA00022989"/>
    </source>
</evidence>
<protein>
    <submittedName>
        <fullName evidence="7">Amino acid/amide ABC transporter membrane protein 2 (HAAT family)</fullName>
    </submittedName>
</protein>
<reference evidence="7" key="1">
    <citation type="submission" date="2018-06" db="EMBL/GenBank/DDBJ databases">
        <title>Genomic Encyclopedia of Type Strains, Phase IV (KMG-V): Genome sequencing to study the core and pangenomes of soil and plant-associated prokaryotes.</title>
        <authorList>
            <person name="Whitman W."/>
        </authorList>
    </citation>
    <scope>NUCLEOTIDE SEQUENCE [LARGE SCALE GENOMIC DNA]</scope>
    <source>
        <strain evidence="7">MLR2-44</strain>
    </source>
</reference>
<keyword evidence="5 6" id="KW-0472">Membrane</keyword>
<proteinExistence type="predicted"/>
<sequence length="329" mass="34379">MNASSNATRWLVVAAVVVWALAGQLLSRHHIDLLNFAAILAVGGLGVGLLLGQCGIVNLAQASFYGIGAYASAYCTTVLGWPALAGAAAGLLASAALAAAIGLPVLRLGGFFLALATLAVGSIASVLFFEWDWLTGGTLGIGGIPKLSLFGFLLDTPERYYYFAWPLVALLLWLVDNLVKGRPGLAMRAMRDAAPAAQVLGIDMHRLKTAMFVLSAMLGSLAGTLFAHYVSFVSVQSFTVERSIVFLLVPVVAGARSTYGVVIGALFVSLVPELLSGLGDFHQVLFGAALVLVVTLMPGGIMGGLAGVISRMHRRTVGRTQNPALKEVR</sequence>
<dbReference type="AlphaFoldDB" id="A0A2W7QY80"/>
<evidence type="ECO:0000256" key="1">
    <source>
        <dbReference type="ARBA" id="ARBA00004651"/>
    </source>
</evidence>
<feature type="transmembrane region" description="Helical" evidence="6">
    <location>
        <begin position="284"/>
        <end position="309"/>
    </location>
</feature>
<dbReference type="PANTHER" id="PTHR30482">
    <property type="entry name" value="HIGH-AFFINITY BRANCHED-CHAIN AMINO ACID TRANSPORT SYSTEM PERMEASE"/>
    <property type="match status" value="1"/>
</dbReference>
<feature type="transmembrane region" description="Helical" evidence="6">
    <location>
        <begin position="135"/>
        <end position="153"/>
    </location>
</feature>
<gene>
    <name evidence="7" type="ORF">C7416_103370</name>
</gene>
<dbReference type="GO" id="GO:0015658">
    <property type="term" value="F:branched-chain amino acid transmembrane transporter activity"/>
    <property type="evidence" value="ECO:0007669"/>
    <property type="project" value="InterPro"/>
</dbReference>
<feature type="transmembrane region" description="Helical" evidence="6">
    <location>
        <begin position="244"/>
        <end position="272"/>
    </location>
</feature>
<dbReference type="PANTHER" id="PTHR30482:SF10">
    <property type="entry name" value="HIGH-AFFINITY BRANCHED-CHAIN AMINO ACID TRANSPORT PROTEIN BRAE"/>
    <property type="match status" value="1"/>
</dbReference>
<dbReference type="InterPro" id="IPR001851">
    <property type="entry name" value="ABC_transp_permease"/>
</dbReference>
<evidence type="ECO:0000256" key="5">
    <source>
        <dbReference type="ARBA" id="ARBA00023136"/>
    </source>
</evidence>
<feature type="transmembrane region" description="Helical" evidence="6">
    <location>
        <begin position="87"/>
        <end position="106"/>
    </location>
</feature>
<dbReference type="Pfam" id="PF02653">
    <property type="entry name" value="BPD_transp_2"/>
    <property type="match status" value="1"/>
</dbReference>
<dbReference type="Proteomes" id="UP000249638">
    <property type="component" value="Unassembled WGS sequence"/>
</dbReference>
<comment type="caution">
    <text evidence="7">The sequence shown here is derived from an EMBL/GenBank/DDBJ whole genome shotgun (WGS) entry which is preliminary data.</text>
</comment>
<accession>A0A2W7QY80</accession>
<feature type="transmembrane region" description="Helical" evidence="6">
    <location>
        <begin position="33"/>
        <end position="52"/>
    </location>
</feature>
<keyword evidence="2" id="KW-1003">Cell membrane</keyword>
<dbReference type="EMBL" id="QKZN01000003">
    <property type="protein sequence ID" value="PZX30642.1"/>
    <property type="molecule type" value="Genomic_DNA"/>
</dbReference>
<dbReference type="InterPro" id="IPR043428">
    <property type="entry name" value="LivM-like"/>
</dbReference>
<evidence type="ECO:0000313" key="7">
    <source>
        <dbReference type="EMBL" id="PZX30642.1"/>
    </source>
</evidence>
<name>A0A2W7QY80_9BURK</name>
<dbReference type="GO" id="GO:0005886">
    <property type="term" value="C:plasma membrane"/>
    <property type="evidence" value="ECO:0007669"/>
    <property type="project" value="UniProtKB-SubCell"/>
</dbReference>
<keyword evidence="3 6" id="KW-0812">Transmembrane</keyword>
<evidence type="ECO:0000256" key="2">
    <source>
        <dbReference type="ARBA" id="ARBA00022475"/>
    </source>
</evidence>
<evidence type="ECO:0000256" key="6">
    <source>
        <dbReference type="SAM" id="Phobius"/>
    </source>
</evidence>
<evidence type="ECO:0000256" key="3">
    <source>
        <dbReference type="ARBA" id="ARBA00022692"/>
    </source>
</evidence>